<dbReference type="InParanoid" id="E0VXM0"/>
<reference evidence="3" key="2">
    <citation type="submission" date="2007-04" db="EMBL/GenBank/DDBJ databases">
        <title>The genome of the human body louse.</title>
        <authorList>
            <consortium name="The Human Body Louse Genome Consortium"/>
            <person name="Kirkness E."/>
            <person name="Walenz B."/>
            <person name="Hass B."/>
            <person name="Bruggner R."/>
            <person name="Strausberg R."/>
        </authorList>
    </citation>
    <scope>NUCLEOTIDE SEQUENCE</scope>
    <source>
        <strain evidence="3">USDA</strain>
    </source>
</reference>
<comment type="cofactor">
    <cofactor evidence="2">
        <name>Ca(2+)</name>
        <dbReference type="ChEBI" id="CHEBI:29108"/>
    </cofactor>
</comment>
<keyword evidence="5" id="KW-1185">Reference proteome</keyword>
<dbReference type="FunCoup" id="E0VXM0">
    <property type="interactions" value="268"/>
</dbReference>
<dbReference type="PANTHER" id="PTHR23248">
    <property type="entry name" value="PHOSPHOLIPID SCRAMBLASE-RELATED"/>
    <property type="match status" value="1"/>
</dbReference>
<comment type="similarity">
    <text evidence="1 2">Belongs to the phospholipid scramblase family.</text>
</comment>
<reference evidence="4" key="3">
    <citation type="submission" date="2020-05" db="UniProtKB">
        <authorList>
            <consortium name="EnsemblMetazoa"/>
        </authorList>
    </citation>
    <scope>IDENTIFICATION</scope>
    <source>
        <strain evidence="4">USDA</strain>
    </source>
</reference>
<evidence type="ECO:0000256" key="1">
    <source>
        <dbReference type="ARBA" id="ARBA00005350"/>
    </source>
</evidence>
<dbReference type="RefSeq" id="XP_002430864.1">
    <property type="nucleotide sequence ID" value="XM_002430819.1"/>
</dbReference>
<dbReference type="GO" id="GO:0017128">
    <property type="term" value="F:phospholipid scramblase activity"/>
    <property type="evidence" value="ECO:0007669"/>
    <property type="project" value="InterPro"/>
</dbReference>
<dbReference type="OMA" id="CDWMSIP"/>
<evidence type="ECO:0000313" key="5">
    <source>
        <dbReference type="Proteomes" id="UP000009046"/>
    </source>
</evidence>
<organism>
    <name type="scientific">Pediculus humanus subsp. corporis</name>
    <name type="common">Body louse</name>
    <dbReference type="NCBI Taxonomy" id="121224"/>
    <lineage>
        <taxon>Eukaryota</taxon>
        <taxon>Metazoa</taxon>
        <taxon>Ecdysozoa</taxon>
        <taxon>Arthropoda</taxon>
        <taxon>Hexapoda</taxon>
        <taxon>Insecta</taxon>
        <taxon>Pterygota</taxon>
        <taxon>Neoptera</taxon>
        <taxon>Paraneoptera</taxon>
        <taxon>Psocodea</taxon>
        <taxon>Troctomorpha</taxon>
        <taxon>Phthiraptera</taxon>
        <taxon>Anoplura</taxon>
        <taxon>Pediculidae</taxon>
        <taxon>Pediculus</taxon>
    </lineage>
</organism>
<dbReference type="Proteomes" id="UP000009046">
    <property type="component" value="Unassembled WGS sequence"/>
</dbReference>
<protein>
    <recommendedName>
        <fullName evidence="2">Phospholipid scramblase</fullName>
    </recommendedName>
</protein>
<reference evidence="3" key="1">
    <citation type="submission" date="2007-04" db="EMBL/GenBank/DDBJ databases">
        <title>Annotation of Pediculus humanus corporis strain USDA.</title>
        <authorList>
            <person name="Kirkness E."/>
            <person name="Hannick L."/>
            <person name="Hass B."/>
            <person name="Bruggner R."/>
            <person name="Lawson D."/>
            <person name="Bidwell S."/>
            <person name="Joardar V."/>
            <person name="Caler E."/>
            <person name="Walenz B."/>
            <person name="Inman J."/>
            <person name="Schobel S."/>
            <person name="Galinsky K."/>
            <person name="Amedeo P."/>
            <person name="Strausberg R."/>
        </authorList>
    </citation>
    <scope>NUCLEOTIDE SEQUENCE</scope>
    <source>
        <strain evidence="3">USDA</strain>
    </source>
</reference>
<dbReference type="Pfam" id="PF03803">
    <property type="entry name" value="Scramblase"/>
    <property type="match status" value="1"/>
</dbReference>
<dbReference type="PANTHER" id="PTHR23248:SF9">
    <property type="entry name" value="PHOSPHOLIPID SCRAMBLASE"/>
    <property type="match status" value="1"/>
</dbReference>
<accession>E0VXM0</accession>
<dbReference type="GO" id="GO:0005886">
    <property type="term" value="C:plasma membrane"/>
    <property type="evidence" value="ECO:0007669"/>
    <property type="project" value="TreeGrafter"/>
</dbReference>
<dbReference type="AlphaFoldDB" id="E0VXM0"/>
<dbReference type="EMBL" id="AAZO01006106">
    <property type="status" value="NOT_ANNOTATED_CDS"/>
    <property type="molecule type" value="Genomic_DNA"/>
</dbReference>
<proteinExistence type="inferred from homology"/>
<dbReference type="eggNOG" id="KOG0621">
    <property type="taxonomic scope" value="Eukaryota"/>
</dbReference>
<dbReference type="SUPFAM" id="SSF54518">
    <property type="entry name" value="Tubby C-terminal domain-like"/>
    <property type="match status" value="1"/>
</dbReference>
<name>E0VXM0_PEDHC</name>
<keyword evidence="2" id="KW-0106">Calcium</keyword>
<dbReference type="EMBL" id="DS235833">
    <property type="protein sequence ID" value="EEB18126.1"/>
    <property type="molecule type" value="Genomic_DNA"/>
</dbReference>
<comment type="function">
    <text evidence="2">May mediate accelerated ATP-independent bidirectional transbilayer migration of phospholipids upon binding calcium ions that results in a loss of phospholipid asymmetry in the plasma membrane.</text>
</comment>
<keyword evidence="2" id="KW-0564">Palmitate</keyword>
<keyword evidence="2" id="KW-0449">Lipoprotein</keyword>
<dbReference type="HOGENOM" id="CLU_053024_2_1_1"/>
<dbReference type="VEuPathDB" id="VectorBase:PHUM502720"/>
<sequence>MENGDVREVEKYLEKNVKKKESKKLKKYVCKKKKNVVLACASVIKFVKKIPERDWMSMPQGPPNCPPGLEYLMSLSNLFVKQKVEFLEAITGYETNNKFTIKNERGEKFYWAVEESDLCSRQCLGQVRPFEMRIMDSYQNEVIHLNRPLNCGVCCFPCCLQKMEVCAPPGNLIGTVEQEWSFLTPKFKIKDWNGETVLRIEGPCCNIALCGQSEFQILSRDGQVQVGKISKEWSGFARELFTDADYFGISFPLDLDVKMKAVMLGALFLIDAMYFENNKGLN</sequence>
<dbReference type="STRING" id="121224.E0VXM0"/>
<dbReference type="CTD" id="8231558"/>
<dbReference type="InterPro" id="IPR005552">
    <property type="entry name" value="Scramblase"/>
</dbReference>
<gene>
    <name evidence="4" type="primary">8231558</name>
    <name evidence="3" type="ORF">Phum_PHUM502720</name>
</gene>
<evidence type="ECO:0000313" key="4">
    <source>
        <dbReference type="EnsemblMetazoa" id="PHUM502720-PA"/>
    </source>
</evidence>
<evidence type="ECO:0000313" key="3">
    <source>
        <dbReference type="EMBL" id="EEB18126.1"/>
    </source>
</evidence>
<dbReference type="KEGG" id="phu:Phum_PHUM502720"/>
<evidence type="ECO:0000256" key="2">
    <source>
        <dbReference type="RuleBase" id="RU363116"/>
    </source>
</evidence>
<dbReference type="OrthoDB" id="191150at2759"/>
<dbReference type="EnsemblMetazoa" id="PHUM502720-RA">
    <property type="protein sequence ID" value="PHUM502720-PA"/>
    <property type="gene ID" value="PHUM502720"/>
</dbReference>
<dbReference type="GeneID" id="8231558"/>
<dbReference type="InterPro" id="IPR025659">
    <property type="entry name" value="Tubby-like_C"/>
</dbReference>